<organism evidence="3 4">
    <name type="scientific">Peronospora matthiolae</name>
    <dbReference type="NCBI Taxonomy" id="2874970"/>
    <lineage>
        <taxon>Eukaryota</taxon>
        <taxon>Sar</taxon>
        <taxon>Stramenopiles</taxon>
        <taxon>Oomycota</taxon>
        <taxon>Peronosporomycetes</taxon>
        <taxon>Peronosporales</taxon>
        <taxon>Peronosporaceae</taxon>
        <taxon>Peronospora</taxon>
    </lineage>
</organism>
<evidence type="ECO:0000313" key="3">
    <source>
        <dbReference type="EMBL" id="CAK7929031.1"/>
    </source>
</evidence>
<feature type="region of interest" description="Disordered" evidence="1">
    <location>
        <begin position="1"/>
        <end position="43"/>
    </location>
</feature>
<proteinExistence type="predicted"/>
<evidence type="ECO:0000313" key="2">
    <source>
        <dbReference type="EMBL" id="CAK7913231.1"/>
    </source>
</evidence>
<sequence>MFASLAPPRGQAPPQQRLPAQAAAAGAQQQAGGMDYISTPTVR</sequence>
<dbReference type="EMBL" id="CAKLBY020000148">
    <property type="protein sequence ID" value="CAK7929031.1"/>
    <property type="molecule type" value="Genomic_DNA"/>
</dbReference>
<feature type="compositionally biased region" description="Low complexity" evidence="1">
    <location>
        <begin position="1"/>
        <end position="33"/>
    </location>
</feature>
<gene>
    <name evidence="3" type="ORF">PM001_LOCUS14181</name>
    <name evidence="2" type="ORF">PM001_LOCUS4716</name>
</gene>
<name>A0AAV1U2X6_9STRA</name>
<evidence type="ECO:0000256" key="1">
    <source>
        <dbReference type="SAM" id="MobiDB-lite"/>
    </source>
</evidence>
<dbReference type="EMBL" id="CAKLBY020000039">
    <property type="protein sequence ID" value="CAK7913231.1"/>
    <property type="molecule type" value="Genomic_DNA"/>
</dbReference>
<dbReference type="Proteomes" id="UP001162060">
    <property type="component" value="Unassembled WGS sequence"/>
</dbReference>
<dbReference type="AlphaFoldDB" id="A0AAV1U2X6"/>
<evidence type="ECO:0000313" key="4">
    <source>
        <dbReference type="Proteomes" id="UP001162060"/>
    </source>
</evidence>
<accession>A0AAV1U2X6</accession>
<reference evidence="3" key="1">
    <citation type="submission" date="2024-01" db="EMBL/GenBank/DDBJ databases">
        <authorList>
            <person name="Webb A."/>
        </authorList>
    </citation>
    <scope>NUCLEOTIDE SEQUENCE</scope>
    <source>
        <strain evidence="3">Pm1</strain>
    </source>
</reference>
<protein>
    <submittedName>
        <fullName evidence="3">Uncharacterized protein</fullName>
    </submittedName>
</protein>
<comment type="caution">
    <text evidence="3">The sequence shown here is derived from an EMBL/GenBank/DDBJ whole genome shotgun (WGS) entry which is preliminary data.</text>
</comment>